<dbReference type="OrthoDB" id="823685at2"/>
<evidence type="ECO:0000313" key="1">
    <source>
        <dbReference type="EMBL" id="TKS56387.1"/>
    </source>
</evidence>
<proteinExistence type="predicted"/>
<dbReference type="EMBL" id="SWMU01000002">
    <property type="protein sequence ID" value="TKS56387.1"/>
    <property type="molecule type" value="Genomic_DNA"/>
</dbReference>
<dbReference type="Proteomes" id="UP000306552">
    <property type="component" value="Unassembled WGS sequence"/>
</dbReference>
<accession>A0A4U5TQC0</accession>
<keyword evidence="1" id="KW-0808">Transferase</keyword>
<keyword evidence="2" id="KW-1185">Reference proteome</keyword>
<protein>
    <submittedName>
        <fullName evidence="1">Glycosyltransferase</fullName>
    </submittedName>
</protein>
<dbReference type="GO" id="GO:0016740">
    <property type="term" value="F:transferase activity"/>
    <property type="evidence" value="ECO:0007669"/>
    <property type="project" value="UniProtKB-KW"/>
</dbReference>
<gene>
    <name evidence="1" type="ORF">FCN74_04920</name>
</gene>
<dbReference type="AlphaFoldDB" id="A0A4U5TQC0"/>
<comment type="caution">
    <text evidence="1">The sequence shown here is derived from an EMBL/GenBank/DDBJ whole genome shotgun (WGS) entry which is preliminary data.</text>
</comment>
<name>A0A4U5TQC0_9FLAO</name>
<reference evidence="1 2" key="1">
    <citation type="submission" date="2019-04" db="EMBL/GenBank/DDBJ databases">
        <title>Psychroflexus halotolerans sp. nov., isolated from a marine solar saltern.</title>
        <authorList>
            <person name="Feng X."/>
        </authorList>
    </citation>
    <scope>NUCLEOTIDE SEQUENCE [LARGE SCALE GENOMIC DNA]</scope>
    <source>
        <strain evidence="1 2">WDS2C27</strain>
    </source>
</reference>
<dbReference type="RefSeq" id="WP_138931489.1">
    <property type="nucleotide sequence ID" value="NZ_SWMU01000002.1"/>
</dbReference>
<organism evidence="1 2">
    <name type="scientific">Mesohalobacter halotolerans</name>
    <dbReference type="NCBI Taxonomy" id="1883405"/>
    <lineage>
        <taxon>Bacteria</taxon>
        <taxon>Pseudomonadati</taxon>
        <taxon>Bacteroidota</taxon>
        <taxon>Flavobacteriia</taxon>
        <taxon>Flavobacteriales</taxon>
        <taxon>Flavobacteriaceae</taxon>
        <taxon>Mesohalobacter</taxon>
    </lineage>
</organism>
<sequence>MSKSNAINVLQLIDSLDAGGGERMSVHLANALSEQVNFSSLLASRRSGILEKDILPKVKIIWHDHYGYRHRTSIKQNLPLLFSSLLYFPEIG</sequence>
<evidence type="ECO:0000313" key="2">
    <source>
        <dbReference type="Proteomes" id="UP000306552"/>
    </source>
</evidence>